<evidence type="ECO:0000313" key="12">
    <source>
        <dbReference type="Proteomes" id="UP000322876"/>
    </source>
</evidence>
<keyword evidence="9 10" id="KW-0472">Membrane</keyword>
<organism evidence="11 12">
    <name type="scientific">Deferribacter autotrophicus</name>
    <dbReference type="NCBI Taxonomy" id="500465"/>
    <lineage>
        <taxon>Bacteria</taxon>
        <taxon>Pseudomonadati</taxon>
        <taxon>Deferribacterota</taxon>
        <taxon>Deferribacteres</taxon>
        <taxon>Deferribacterales</taxon>
        <taxon>Deferribacteraceae</taxon>
        <taxon>Deferribacter</taxon>
    </lineage>
</organism>
<proteinExistence type="inferred from homology"/>
<evidence type="ECO:0000256" key="3">
    <source>
        <dbReference type="ARBA" id="ARBA00008281"/>
    </source>
</evidence>
<evidence type="ECO:0000256" key="10">
    <source>
        <dbReference type="RuleBase" id="RU364125"/>
    </source>
</evidence>
<dbReference type="GO" id="GO:0009425">
    <property type="term" value="C:bacterial-type flagellum basal body"/>
    <property type="evidence" value="ECO:0007669"/>
    <property type="project" value="InterPro"/>
</dbReference>
<keyword evidence="11" id="KW-0282">Flagellum</keyword>
<keyword evidence="5 10" id="KW-0145">Chemotaxis</keyword>
<comment type="subcellular location">
    <subcellularLocation>
        <location evidence="2">Cell membrane</location>
        <topology evidence="2">Single-pass membrane protein</topology>
    </subcellularLocation>
</comment>
<evidence type="ECO:0000256" key="7">
    <source>
        <dbReference type="ARBA" id="ARBA00022779"/>
    </source>
</evidence>
<dbReference type="GO" id="GO:0006935">
    <property type="term" value="P:chemotaxis"/>
    <property type="evidence" value="ECO:0007669"/>
    <property type="project" value="UniProtKB-KW"/>
</dbReference>
<dbReference type="InterPro" id="IPR005503">
    <property type="entry name" value="FliL"/>
</dbReference>
<keyword evidence="7 10" id="KW-0283">Flagellar rotation</keyword>
<keyword evidence="8" id="KW-1133">Transmembrane helix</keyword>
<gene>
    <name evidence="11" type="ORF">FHQ18_05835</name>
</gene>
<sequence length="154" mass="17866">MKKLTIILAIVIIAIVILLILKNSFDISFEPVVSNIKFKRKTIYEKFKVKVVKIGENYGVFIENIVASSADMNNRHIKVDLYIETEDKSTTKLLAKNREQTVYTIADVMTNFKTSDLSTPNGKRFFKEQIKRALELKYGKEKIKNIYLHNMVFN</sequence>
<dbReference type="EMBL" id="VFJB01000004">
    <property type="protein sequence ID" value="KAA0258676.1"/>
    <property type="molecule type" value="Genomic_DNA"/>
</dbReference>
<dbReference type="OrthoDB" id="9799777at2"/>
<evidence type="ECO:0000313" key="11">
    <source>
        <dbReference type="EMBL" id="KAA0258676.1"/>
    </source>
</evidence>
<comment type="function">
    <text evidence="1 10">Controls the rotational direction of flagella during chemotaxis.</text>
</comment>
<dbReference type="AlphaFoldDB" id="A0A5A8F595"/>
<comment type="similarity">
    <text evidence="3 10">Belongs to the FliL family.</text>
</comment>
<evidence type="ECO:0000256" key="1">
    <source>
        <dbReference type="ARBA" id="ARBA00002254"/>
    </source>
</evidence>
<keyword evidence="6" id="KW-0812">Transmembrane</keyword>
<keyword evidence="4 10" id="KW-1003">Cell membrane</keyword>
<comment type="caution">
    <text evidence="11">The sequence shown here is derived from an EMBL/GenBank/DDBJ whole genome shotgun (WGS) entry which is preliminary data.</text>
</comment>
<dbReference type="Proteomes" id="UP000322876">
    <property type="component" value="Unassembled WGS sequence"/>
</dbReference>
<evidence type="ECO:0000256" key="6">
    <source>
        <dbReference type="ARBA" id="ARBA00022692"/>
    </source>
</evidence>
<keyword evidence="11" id="KW-0966">Cell projection</keyword>
<evidence type="ECO:0000256" key="4">
    <source>
        <dbReference type="ARBA" id="ARBA00022475"/>
    </source>
</evidence>
<keyword evidence="11" id="KW-0969">Cilium</keyword>
<reference evidence="11 12" key="1">
    <citation type="submission" date="2019-06" db="EMBL/GenBank/DDBJ databases">
        <title>Genomic insights into carbon and energy metabolism of Deferribacter autotrophicus revealed new metabolic traits in the phylum Deferribacteres.</title>
        <authorList>
            <person name="Slobodkin A.I."/>
            <person name="Slobodkina G.B."/>
            <person name="Allioux M."/>
            <person name="Alain K."/>
            <person name="Jebbar M."/>
            <person name="Shadrin V."/>
            <person name="Kublanov I.V."/>
            <person name="Toshchakov S.V."/>
            <person name="Bonch-Osmolovskaya E.A."/>
        </authorList>
    </citation>
    <scope>NUCLEOTIDE SEQUENCE [LARGE SCALE GENOMIC DNA]</scope>
    <source>
        <strain evidence="11 12">SL50</strain>
    </source>
</reference>
<evidence type="ECO:0000256" key="9">
    <source>
        <dbReference type="ARBA" id="ARBA00023136"/>
    </source>
</evidence>
<evidence type="ECO:0000256" key="8">
    <source>
        <dbReference type="ARBA" id="ARBA00022989"/>
    </source>
</evidence>
<dbReference type="GO" id="GO:0071973">
    <property type="term" value="P:bacterial-type flagellum-dependent cell motility"/>
    <property type="evidence" value="ECO:0007669"/>
    <property type="project" value="InterPro"/>
</dbReference>
<dbReference type="GO" id="GO:0005886">
    <property type="term" value="C:plasma membrane"/>
    <property type="evidence" value="ECO:0007669"/>
    <property type="project" value="UniProtKB-SubCell"/>
</dbReference>
<keyword evidence="12" id="KW-1185">Reference proteome</keyword>
<evidence type="ECO:0000256" key="5">
    <source>
        <dbReference type="ARBA" id="ARBA00022500"/>
    </source>
</evidence>
<dbReference type="RefSeq" id="WP_149266228.1">
    <property type="nucleotide sequence ID" value="NZ_VFJB01000004.1"/>
</dbReference>
<accession>A0A5A8F595</accession>
<protein>
    <recommendedName>
        <fullName evidence="10">Flagellar protein FliL</fullName>
    </recommendedName>
</protein>
<name>A0A5A8F595_9BACT</name>
<dbReference type="Pfam" id="PF03748">
    <property type="entry name" value="FliL"/>
    <property type="match status" value="1"/>
</dbReference>
<evidence type="ECO:0000256" key="2">
    <source>
        <dbReference type="ARBA" id="ARBA00004162"/>
    </source>
</evidence>